<dbReference type="InterPro" id="IPR004827">
    <property type="entry name" value="bZIP"/>
</dbReference>
<protein>
    <recommendedName>
        <fullName evidence="8">BZIP domain-containing protein</fullName>
    </recommendedName>
</protein>
<dbReference type="STRING" id="253628.A0A0D2APU4"/>
<comment type="subcellular location">
    <subcellularLocation>
        <location evidence="1">Nucleus</location>
    </subcellularLocation>
</comment>
<feature type="domain" description="BZIP" evidence="8">
    <location>
        <begin position="65"/>
        <end position="128"/>
    </location>
</feature>
<dbReference type="HOGENOM" id="CLU_1908303_0_0_1"/>
<keyword evidence="6" id="KW-0175">Coiled coil</keyword>
<keyword evidence="10" id="KW-1185">Reference proteome</keyword>
<name>A0A0D2APU4_9PEZI</name>
<evidence type="ECO:0000256" key="6">
    <source>
        <dbReference type="SAM" id="Coils"/>
    </source>
</evidence>
<evidence type="ECO:0000256" key="4">
    <source>
        <dbReference type="ARBA" id="ARBA00023163"/>
    </source>
</evidence>
<dbReference type="PANTHER" id="PTHR13044:SF38">
    <property type="entry name" value="BZIP DOMAIN-CONTAINING PROTEIN"/>
    <property type="match status" value="1"/>
</dbReference>
<dbReference type="InParanoid" id="A0A0D2APU4"/>
<dbReference type="InterPro" id="IPR046347">
    <property type="entry name" value="bZIP_sf"/>
</dbReference>
<dbReference type="OrthoDB" id="2257100at2759"/>
<dbReference type="Proteomes" id="UP000053259">
    <property type="component" value="Unassembled WGS sequence"/>
</dbReference>
<dbReference type="GO" id="GO:0000977">
    <property type="term" value="F:RNA polymerase II transcription regulatory region sequence-specific DNA binding"/>
    <property type="evidence" value="ECO:0007669"/>
    <property type="project" value="TreeGrafter"/>
</dbReference>
<dbReference type="GO" id="GO:0005634">
    <property type="term" value="C:nucleus"/>
    <property type="evidence" value="ECO:0007669"/>
    <property type="project" value="UniProtKB-SubCell"/>
</dbReference>
<feature type="region of interest" description="Disordered" evidence="7">
    <location>
        <begin position="22"/>
        <end position="78"/>
    </location>
</feature>
<proteinExistence type="predicted"/>
<evidence type="ECO:0000313" key="10">
    <source>
        <dbReference type="Proteomes" id="UP000053259"/>
    </source>
</evidence>
<reference evidence="9 10" key="1">
    <citation type="submission" date="2015-01" db="EMBL/GenBank/DDBJ databases">
        <title>The Genome Sequence of Ochroconis gallopava CBS43764.</title>
        <authorList>
            <consortium name="The Broad Institute Genomics Platform"/>
            <person name="Cuomo C."/>
            <person name="de Hoog S."/>
            <person name="Gorbushina A."/>
            <person name="Stielow B."/>
            <person name="Teixiera M."/>
            <person name="Abouelleil A."/>
            <person name="Chapman S.B."/>
            <person name="Priest M."/>
            <person name="Young S.K."/>
            <person name="Wortman J."/>
            <person name="Nusbaum C."/>
            <person name="Birren B."/>
        </authorList>
    </citation>
    <scope>NUCLEOTIDE SEQUENCE [LARGE SCALE GENOMIC DNA]</scope>
    <source>
        <strain evidence="9 10">CBS 43764</strain>
    </source>
</reference>
<dbReference type="RefSeq" id="XP_016211058.1">
    <property type="nucleotide sequence ID" value="XM_016361238.1"/>
</dbReference>
<dbReference type="PANTHER" id="PTHR13044">
    <property type="entry name" value="ACTIVATING TRANSCRIPTION FACTOR ATF 4/5"/>
    <property type="match status" value="1"/>
</dbReference>
<evidence type="ECO:0000256" key="7">
    <source>
        <dbReference type="SAM" id="MobiDB-lite"/>
    </source>
</evidence>
<dbReference type="SUPFAM" id="SSF57959">
    <property type="entry name" value="Leucine zipper domain"/>
    <property type="match status" value="1"/>
</dbReference>
<evidence type="ECO:0000313" key="9">
    <source>
        <dbReference type="EMBL" id="KIW01189.1"/>
    </source>
</evidence>
<evidence type="ECO:0000256" key="3">
    <source>
        <dbReference type="ARBA" id="ARBA00023125"/>
    </source>
</evidence>
<dbReference type="Pfam" id="PF07716">
    <property type="entry name" value="bZIP_2"/>
    <property type="match status" value="1"/>
</dbReference>
<dbReference type="SMART" id="SM00338">
    <property type="entry name" value="BRLZ"/>
    <property type="match status" value="1"/>
</dbReference>
<sequence length="133" mass="15186">MDNASFEHNDLQTRPDLFLFFPSHEDHTNEVQSASESSGFEQLSNCGPTGNLPGKSTSNKSKSICDERTEKRRRNNLAAAKYRQKKIDRIKELENQLQSALEERDELKIKLAKRDAEVEVLRRMLEGQSSTCS</sequence>
<keyword evidence="5" id="KW-0539">Nucleus</keyword>
<evidence type="ECO:0000256" key="5">
    <source>
        <dbReference type="ARBA" id="ARBA00023242"/>
    </source>
</evidence>
<organism evidence="9 10">
    <name type="scientific">Verruconis gallopava</name>
    <dbReference type="NCBI Taxonomy" id="253628"/>
    <lineage>
        <taxon>Eukaryota</taxon>
        <taxon>Fungi</taxon>
        <taxon>Dikarya</taxon>
        <taxon>Ascomycota</taxon>
        <taxon>Pezizomycotina</taxon>
        <taxon>Dothideomycetes</taxon>
        <taxon>Pleosporomycetidae</taxon>
        <taxon>Venturiales</taxon>
        <taxon>Sympoventuriaceae</taxon>
        <taxon>Verruconis</taxon>
    </lineage>
</organism>
<evidence type="ECO:0000259" key="8">
    <source>
        <dbReference type="PROSITE" id="PS50217"/>
    </source>
</evidence>
<keyword evidence="2" id="KW-0805">Transcription regulation</keyword>
<evidence type="ECO:0000256" key="1">
    <source>
        <dbReference type="ARBA" id="ARBA00004123"/>
    </source>
</evidence>
<dbReference type="PROSITE" id="PS50217">
    <property type="entry name" value="BZIP"/>
    <property type="match status" value="1"/>
</dbReference>
<keyword evidence="3" id="KW-0238">DNA-binding</keyword>
<evidence type="ECO:0000256" key="2">
    <source>
        <dbReference type="ARBA" id="ARBA00023015"/>
    </source>
</evidence>
<dbReference type="VEuPathDB" id="FungiDB:PV09_07470"/>
<feature type="compositionally biased region" description="Polar residues" evidence="7">
    <location>
        <begin position="30"/>
        <end position="62"/>
    </location>
</feature>
<dbReference type="Gene3D" id="1.20.5.170">
    <property type="match status" value="1"/>
</dbReference>
<dbReference type="PROSITE" id="PS00036">
    <property type="entry name" value="BZIP_BASIC"/>
    <property type="match status" value="1"/>
</dbReference>
<dbReference type="AlphaFoldDB" id="A0A0D2APU4"/>
<keyword evidence="4" id="KW-0804">Transcription</keyword>
<feature type="coiled-coil region" evidence="6">
    <location>
        <begin position="83"/>
        <end position="117"/>
    </location>
</feature>
<gene>
    <name evidence="9" type="ORF">PV09_07470</name>
</gene>
<accession>A0A0D2APU4</accession>
<dbReference type="GO" id="GO:0001228">
    <property type="term" value="F:DNA-binding transcription activator activity, RNA polymerase II-specific"/>
    <property type="evidence" value="ECO:0007669"/>
    <property type="project" value="TreeGrafter"/>
</dbReference>
<dbReference type="GeneID" id="27315443"/>
<dbReference type="EMBL" id="KN847557">
    <property type="protein sequence ID" value="KIW01189.1"/>
    <property type="molecule type" value="Genomic_DNA"/>
</dbReference>